<dbReference type="AlphaFoldDB" id="A0A425I9K6"/>
<name>A0A425I9K6_TOXGO</name>
<dbReference type="Proteomes" id="UP000284452">
    <property type="component" value="Unassembled WGS sequence"/>
</dbReference>
<dbReference type="VEuPathDB" id="ToxoDB:TGCAST_386890"/>
<dbReference type="Gene3D" id="3.30.200.20">
    <property type="entry name" value="Phosphorylase Kinase, domain 1"/>
    <property type="match status" value="1"/>
</dbReference>
<reference evidence="2 3" key="1">
    <citation type="submission" date="2017-10" db="EMBL/GenBank/DDBJ databases">
        <authorList>
            <person name="Sibley D."/>
            <person name="Venepally P."/>
            <person name="Karamycheva S."/>
            <person name="Hadjithomas M."/>
            <person name="Khan A."/>
            <person name="Brunk B."/>
            <person name="Roos D."/>
            <person name="Caler E."/>
            <person name="Lorenzi H."/>
        </authorList>
    </citation>
    <scope>NUCLEOTIDE SEQUENCE [LARGE SCALE GENOMIC DNA]</scope>
    <source>
        <strain evidence="2 3">CAST</strain>
    </source>
</reference>
<dbReference type="EMBL" id="AHIV02000058">
    <property type="protein sequence ID" value="RQX75643.1"/>
    <property type="molecule type" value="Genomic_DNA"/>
</dbReference>
<organism evidence="2 3">
    <name type="scientific">Toxoplasma gondii CAST</name>
    <dbReference type="NCBI Taxonomy" id="943122"/>
    <lineage>
        <taxon>Eukaryota</taxon>
        <taxon>Sar</taxon>
        <taxon>Alveolata</taxon>
        <taxon>Apicomplexa</taxon>
        <taxon>Conoidasida</taxon>
        <taxon>Coccidia</taxon>
        <taxon>Eucoccidiorida</taxon>
        <taxon>Eimeriorina</taxon>
        <taxon>Sarcocystidae</taxon>
        <taxon>Toxoplasma</taxon>
    </lineage>
</organism>
<sequence length="173" mass="17475">MCTPAWPGVSPLCASSPSMPSASSSAPPCLAAAVAAAAAANQNAAAAAVAAAATGGITGTTIGPYRLGSTLGVGTFGKVKCASRESNGLAPLVQKNARNSLPKFRFYGLPQCDGSEGGGEDYQQGEDGDDGDVRENSERNQHLAVPSSSTCDSPLRAHRYSHRHLHGHGVCPG</sequence>
<proteinExistence type="predicted"/>
<evidence type="ECO:0000313" key="3">
    <source>
        <dbReference type="Proteomes" id="UP000284452"/>
    </source>
</evidence>
<feature type="compositionally biased region" description="Basic and acidic residues" evidence="1">
    <location>
        <begin position="131"/>
        <end position="141"/>
    </location>
</feature>
<comment type="caution">
    <text evidence="2">The sequence shown here is derived from an EMBL/GenBank/DDBJ whole genome shotgun (WGS) entry which is preliminary data.</text>
</comment>
<protein>
    <submittedName>
        <fullName evidence="2">Uncharacterized protein</fullName>
    </submittedName>
</protein>
<evidence type="ECO:0000313" key="2">
    <source>
        <dbReference type="EMBL" id="RQX75643.1"/>
    </source>
</evidence>
<gene>
    <name evidence="2" type="ORF">TGCAST_386890</name>
</gene>
<evidence type="ECO:0000256" key="1">
    <source>
        <dbReference type="SAM" id="MobiDB-lite"/>
    </source>
</evidence>
<accession>A0A425I9K6</accession>
<feature type="region of interest" description="Disordered" evidence="1">
    <location>
        <begin position="115"/>
        <end position="155"/>
    </location>
</feature>